<evidence type="ECO:0000313" key="2">
    <source>
        <dbReference type="EMBL" id="KAF9485891.1"/>
    </source>
</evidence>
<sequence length="252" mass="28672">MPHLMNEKSDSPERPSRHSRFKASTPIAIPPRRRSSPNTPISPDMLFEMSPVSPTLPPSSSPPPSSSIYPSASQSKPHETTIHERFMYHVPIIRHSPDIPESQSRHEIPRQTIMPLSTVTFRSGTEKPSAALPESNVAHTSEIAHNFPTQKEHVGTKRIQSTTKITGFTPINEHQPPIYEKLPRPTIPLHPPPRRPSFSSSPWLLPSRNDRYEDDVSYSQADPSQFEFQRHLLRRIENQDPSRYKSAQTQCF</sequence>
<accession>A0A9P5ZED0</accession>
<evidence type="ECO:0000313" key="3">
    <source>
        <dbReference type="Proteomes" id="UP000807469"/>
    </source>
</evidence>
<keyword evidence="3" id="KW-1185">Reference proteome</keyword>
<dbReference type="AlphaFoldDB" id="A0A9P5ZED0"/>
<feature type="compositionally biased region" description="Low complexity" evidence="1">
    <location>
        <begin position="196"/>
        <end position="207"/>
    </location>
</feature>
<dbReference type="OrthoDB" id="3030351at2759"/>
<name>A0A9P5ZED0_9AGAR</name>
<reference evidence="2" key="1">
    <citation type="submission" date="2020-11" db="EMBL/GenBank/DDBJ databases">
        <authorList>
            <consortium name="DOE Joint Genome Institute"/>
            <person name="Ahrendt S."/>
            <person name="Riley R."/>
            <person name="Andreopoulos W."/>
            <person name="Labutti K."/>
            <person name="Pangilinan J."/>
            <person name="Ruiz-Duenas F.J."/>
            <person name="Barrasa J.M."/>
            <person name="Sanchez-Garcia M."/>
            <person name="Camarero S."/>
            <person name="Miyauchi S."/>
            <person name="Serrano A."/>
            <person name="Linde D."/>
            <person name="Babiker R."/>
            <person name="Drula E."/>
            <person name="Ayuso-Fernandez I."/>
            <person name="Pacheco R."/>
            <person name="Padilla G."/>
            <person name="Ferreira P."/>
            <person name="Barriuso J."/>
            <person name="Kellner H."/>
            <person name="Castanera R."/>
            <person name="Alfaro M."/>
            <person name="Ramirez L."/>
            <person name="Pisabarro A.G."/>
            <person name="Kuo A."/>
            <person name="Tritt A."/>
            <person name="Lipzen A."/>
            <person name="He G."/>
            <person name="Yan M."/>
            <person name="Ng V."/>
            <person name="Cullen D."/>
            <person name="Martin F."/>
            <person name="Rosso M.-N."/>
            <person name="Henrissat B."/>
            <person name="Hibbett D."/>
            <person name="Martinez A.T."/>
            <person name="Grigoriev I.V."/>
        </authorList>
    </citation>
    <scope>NUCLEOTIDE SEQUENCE</scope>
    <source>
        <strain evidence="2">CIRM-BRFM 674</strain>
    </source>
</reference>
<protein>
    <submittedName>
        <fullName evidence="2">Uncharacterized protein</fullName>
    </submittedName>
</protein>
<feature type="region of interest" description="Disordered" evidence="1">
    <location>
        <begin position="1"/>
        <end position="78"/>
    </location>
</feature>
<dbReference type="Proteomes" id="UP000807469">
    <property type="component" value="Unassembled WGS sequence"/>
</dbReference>
<organism evidence="2 3">
    <name type="scientific">Pholiota conissans</name>
    <dbReference type="NCBI Taxonomy" id="109636"/>
    <lineage>
        <taxon>Eukaryota</taxon>
        <taxon>Fungi</taxon>
        <taxon>Dikarya</taxon>
        <taxon>Basidiomycota</taxon>
        <taxon>Agaricomycotina</taxon>
        <taxon>Agaricomycetes</taxon>
        <taxon>Agaricomycetidae</taxon>
        <taxon>Agaricales</taxon>
        <taxon>Agaricineae</taxon>
        <taxon>Strophariaceae</taxon>
        <taxon>Pholiota</taxon>
    </lineage>
</organism>
<feature type="region of interest" description="Disordered" evidence="1">
    <location>
        <begin position="168"/>
        <end position="224"/>
    </location>
</feature>
<feature type="compositionally biased region" description="Pro residues" evidence="1">
    <location>
        <begin position="185"/>
        <end position="195"/>
    </location>
</feature>
<gene>
    <name evidence="2" type="ORF">BDN70DRAFT_870826</name>
</gene>
<evidence type="ECO:0000256" key="1">
    <source>
        <dbReference type="SAM" id="MobiDB-lite"/>
    </source>
</evidence>
<dbReference type="EMBL" id="MU155133">
    <property type="protein sequence ID" value="KAF9485891.1"/>
    <property type="molecule type" value="Genomic_DNA"/>
</dbReference>
<feature type="compositionally biased region" description="Basic and acidic residues" evidence="1">
    <location>
        <begin position="1"/>
        <end position="16"/>
    </location>
</feature>
<comment type="caution">
    <text evidence="2">The sequence shown here is derived from an EMBL/GenBank/DDBJ whole genome shotgun (WGS) entry which is preliminary data.</text>
</comment>
<proteinExistence type="predicted"/>
<feature type="compositionally biased region" description="Pro residues" evidence="1">
    <location>
        <begin position="54"/>
        <end position="65"/>
    </location>
</feature>
<feature type="compositionally biased region" description="Low complexity" evidence="1">
    <location>
        <begin position="66"/>
        <end position="75"/>
    </location>
</feature>